<organism evidence="5 6">
    <name type="scientific">Molossus molossus</name>
    <name type="common">Pallas' mastiff bat</name>
    <name type="synonym">Vespertilio molossus</name>
    <dbReference type="NCBI Taxonomy" id="27622"/>
    <lineage>
        <taxon>Eukaryota</taxon>
        <taxon>Metazoa</taxon>
        <taxon>Chordata</taxon>
        <taxon>Craniata</taxon>
        <taxon>Vertebrata</taxon>
        <taxon>Euteleostomi</taxon>
        <taxon>Mammalia</taxon>
        <taxon>Eutheria</taxon>
        <taxon>Laurasiatheria</taxon>
        <taxon>Chiroptera</taxon>
        <taxon>Yangochiroptera</taxon>
        <taxon>Molossidae</taxon>
        <taxon>Molossus</taxon>
    </lineage>
</organism>
<keyword evidence="3" id="KW-0378">Hydrolase</keyword>
<dbReference type="AlphaFoldDB" id="A0A7J8JVV7"/>
<name>A0A7J8JVV7_MOLMO</name>
<evidence type="ECO:0000256" key="4">
    <source>
        <dbReference type="ARBA" id="ARBA00022842"/>
    </source>
</evidence>
<dbReference type="GO" id="GO:0008081">
    <property type="term" value="F:phosphoric diester hydrolase activity"/>
    <property type="evidence" value="ECO:0007669"/>
    <property type="project" value="TreeGrafter"/>
</dbReference>
<dbReference type="InterPro" id="IPR036691">
    <property type="entry name" value="Endo/exonu/phosph_ase_sf"/>
</dbReference>
<sequence length="127" mass="14394">MLATRDSLHSKRLTRLKVKGWKKFFQANGNGKKAGLTILMSDKINVKTRAIISDREGHYIILKGAIQQENITLVNIYAPNMGTPKYILKFLEDFEEEINSNTIIVGDFNMPLTPLDISSTQKINKDI</sequence>
<evidence type="ECO:0000256" key="2">
    <source>
        <dbReference type="ARBA" id="ARBA00022723"/>
    </source>
</evidence>
<dbReference type="GO" id="GO:0005634">
    <property type="term" value="C:nucleus"/>
    <property type="evidence" value="ECO:0007669"/>
    <property type="project" value="TreeGrafter"/>
</dbReference>
<gene>
    <name evidence="5" type="ORF">HJG59_007984</name>
</gene>
<keyword evidence="4" id="KW-0460">Magnesium</keyword>
<dbReference type="GO" id="GO:0046872">
    <property type="term" value="F:metal ion binding"/>
    <property type="evidence" value="ECO:0007669"/>
    <property type="project" value="UniProtKB-KW"/>
</dbReference>
<dbReference type="Gene3D" id="3.60.10.10">
    <property type="entry name" value="Endonuclease/exonuclease/phosphatase"/>
    <property type="match status" value="1"/>
</dbReference>
<dbReference type="Proteomes" id="UP000550707">
    <property type="component" value="Unassembled WGS sequence"/>
</dbReference>
<dbReference type="InParanoid" id="A0A7J8JVV7"/>
<dbReference type="GO" id="GO:0006284">
    <property type="term" value="P:base-excision repair"/>
    <property type="evidence" value="ECO:0007669"/>
    <property type="project" value="TreeGrafter"/>
</dbReference>
<keyword evidence="6" id="KW-1185">Reference proteome</keyword>
<evidence type="ECO:0000256" key="1">
    <source>
        <dbReference type="ARBA" id="ARBA00001946"/>
    </source>
</evidence>
<comment type="cofactor">
    <cofactor evidence="1">
        <name>Mg(2+)</name>
        <dbReference type="ChEBI" id="CHEBI:18420"/>
    </cofactor>
</comment>
<dbReference type="SUPFAM" id="SSF56219">
    <property type="entry name" value="DNase I-like"/>
    <property type="match status" value="1"/>
</dbReference>
<dbReference type="GO" id="GO:0008311">
    <property type="term" value="F:double-stranded DNA 3'-5' DNA exonuclease activity"/>
    <property type="evidence" value="ECO:0007669"/>
    <property type="project" value="TreeGrafter"/>
</dbReference>
<evidence type="ECO:0000313" key="5">
    <source>
        <dbReference type="EMBL" id="KAF6500963.1"/>
    </source>
</evidence>
<protein>
    <recommendedName>
        <fullName evidence="7">Endonuclease/exonuclease/phosphatase domain-containing protein</fullName>
    </recommendedName>
</protein>
<evidence type="ECO:0000256" key="3">
    <source>
        <dbReference type="ARBA" id="ARBA00022801"/>
    </source>
</evidence>
<dbReference type="EMBL" id="JACASF010000001">
    <property type="protein sequence ID" value="KAF6500963.1"/>
    <property type="molecule type" value="Genomic_DNA"/>
</dbReference>
<reference evidence="5 6" key="1">
    <citation type="journal article" date="2020" name="Nature">
        <title>Six reference-quality genomes reveal evolution of bat adaptations.</title>
        <authorList>
            <person name="Jebb D."/>
            <person name="Huang Z."/>
            <person name="Pippel M."/>
            <person name="Hughes G.M."/>
            <person name="Lavrichenko K."/>
            <person name="Devanna P."/>
            <person name="Winkler S."/>
            <person name="Jermiin L.S."/>
            <person name="Skirmuntt E.C."/>
            <person name="Katzourakis A."/>
            <person name="Burkitt-Gray L."/>
            <person name="Ray D.A."/>
            <person name="Sullivan K.A.M."/>
            <person name="Roscito J.G."/>
            <person name="Kirilenko B.M."/>
            <person name="Davalos L.M."/>
            <person name="Corthals A.P."/>
            <person name="Power M.L."/>
            <person name="Jones G."/>
            <person name="Ransome R.D."/>
            <person name="Dechmann D.K.N."/>
            <person name="Locatelli A.G."/>
            <person name="Puechmaille S.J."/>
            <person name="Fedrigo O."/>
            <person name="Jarvis E.D."/>
            <person name="Hiller M."/>
            <person name="Vernes S.C."/>
            <person name="Myers E.W."/>
            <person name="Teeling E.C."/>
        </authorList>
    </citation>
    <scope>NUCLEOTIDE SEQUENCE [LARGE SCALE GENOMIC DNA]</scope>
    <source>
        <strain evidence="5">MMolMol1</strain>
        <tissue evidence="5">Muscle</tissue>
    </source>
</reference>
<dbReference type="PANTHER" id="PTHR22748">
    <property type="entry name" value="AP ENDONUCLEASE"/>
    <property type="match status" value="1"/>
</dbReference>
<keyword evidence="2" id="KW-0479">Metal-binding</keyword>
<comment type="caution">
    <text evidence="5">The sequence shown here is derived from an EMBL/GenBank/DDBJ whole genome shotgun (WGS) entry which is preliminary data.</text>
</comment>
<accession>A0A7J8JVV7</accession>
<evidence type="ECO:0008006" key="7">
    <source>
        <dbReference type="Google" id="ProtNLM"/>
    </source>
</evidence>
<proteinExistence type="predicted"/>
<dbReference type="InterPro" id="IPR004808">
    <property type="entry name" value="AP_endonuc_1"/>
</dbReference>
<evidence type="ECO:0000313" key="6">
    <source>
        <dbReference type="Proteomes" id="UP000550707"/>
    </source>
</evidence>
<dbReference type="GO" id="GO:0003906">
    <property type="term" value="F:DNA-(apurinic or apyrimidinic site) endonuclease activity"/>
    <property type="evidence" value="ECO:0007669"/>
    <property type="project" value="TreeGrafter"/>
</dbReference>
<dbReference type="PANTHER" id="PTHR22748:SF23">
    <property type="entry name" value="EXODEOXYRIBONUCLEASE III"/>
    <property type="match status" value="1"/>
</dbReference>